<protein>
    <recommendedName>
        <fullName evidence="3">Aspergillus nuclease S1</fullName>
        <ecNumber evidence="3">3.1.30.1</ecNumber>
    </recommendedName>
</protein>
<dbReference type="Pfam" id="PF02265">
    <property type="entry name" value="S1-P1_nuclease"/>
    <property type="match status" value="1"/>
</dbReference>
<keyword evidence="12" id="KW-1185">Reference proteome</keyword>
<evidence type="ECO:0000313" key="11">
    <source>
        <dbReference type="EMBL" id="MQM06459.1"/>
    </source>
</evidence>
<keyword evidence="6" id="KW-0255">Endonuclease</keyword>
<dbReference type="Proteomes" id="UP000652761">
    <property type="component" value="Unassembled WGS sequence"/>
</dbReference>
<dbReference type="Gene3D" id="1.10.575.10">
    <property type="entry name" value="P1 Nuclease"/>
    <property type="match status" value="1"/>
</dbReference>
<dbReference type="EMBL" id="NMUH01003630">
    <property type="protein sequence ID" value="MQM06459.1"/>
    <property type="molecule type" value="Genomic_DNA"/>
</dbReference>
<dbReference type="SUPFAM" id="SSF48537">
    <property type="entry name" value="Phospholipase C/P1 nuclease"/>
    <property type="match status" value="1"/>
</dbReference>
<proteinExistence type="inferred from homology"/>
<dbReference type="GO" id="GO:0000014">
    <property type="term" value="F:single-stranded DNA endodeoxyribonuclease activity"/>
    <property type="evidence" value="ECO:0007669"/>
    <property type="project" value="UniProtKB-ARBA"/>
</dbReference>
<sequence>MGSSLHLLPLQLLFVVALALQGAARTEAWGKEGHFMACKIAEAYLTENATRAVQELLPPPAGGELAAICSWADEVRFRYRWSSPLHYANTQGVCSFKQSNVNFYNSCCSPCSLPSYYYNPAAFRHKIDSDADTIATVRII</sequence>
<dbReference type="GO" id="GO:0006308">
    <property type="term" value="P:DNA catabolic process"/>
    <property type="evidence" value="ECO:0007669"/>
    <property type="project" value="InterPro"/>
</dbReference>
<comment type="catalytic activity">
    <reaction evidence="1">
        <text>Endonucleolytic cleavage to 5'-phosphomononucleotide and 5'-phosphooligonucleotide end-products.</text>
        <dbReference type="EC" id="3.1.30.1"/>
    </reaction>
</comment>
<keyword evidence="9" id="KW-0325">Glycoprotein</keyword>
<dbReference type="InterPro" id="IPR008947">
    <property type="entry name" value="PLipase_C/P1_nuclease_dom_sf"/>
</dbReference>
<keyword evidence="10" id="KW-0732">Signal</keyword>
<evidence type="ECO:0000256" key="3">
    <source>
        <dbReference type="ARBA" id="ARBA00012562"/>
    </source>
</evidence>
<organism evidence="11 12">
    <name type="scientific">Colocasia esculenta</name>
    <name type="common">Wild taro</name>
    <name type="synonym">Arum esculentum</name>
    <dbReference type="NCBI Taxonomy" id="4460"/>
    <lineage>
        <taxon>Eukaryota</taxon>
        <taxon>Viridiplantae</taxon>
        <taxon>Streptophyta</taxon>
        <taxon>Embryophyta</taxon>
        <taxon>Tracheophyta</taxon>
        <taxon>Spermatophyta</taxon>
        <taxon>Magnoliopsida</taxon>
        <taxon>Liliopsida</taxon>
        <taxon>Araceae</taxon>
        <taxon>Aroideae</taxon>
        <taxon>Colocasieae</taxon>
        <taxon>Colocasia</taxon>
    </lineage>
</organism>
<keyword evidence="4" id="KW-0540">Nuclease</keyword>
<dbReference type="PANTHER" id="PTHR33146:SF21">
    <property type="entry name" value="ASPERGILLUS NUCLEASE S1"/>
    <property type="match status" value="1"/>
</dbReference>
<keyword evidence="7" id="KW-0378">Hydrolase</keyword>
<evidence type="ECO:0000256" key="7">
    <source>
        <dbReference type="ARBA" id="ARBA00022801"/>
    </source>
</evidence>
<dbReference type="AlphaFoldDB" id="A0A843WAA4"/>
<accession>A0A843WAA4</accession>
<evidence type="ECO:0000256" key="1">
    <source>
        <dbReference type="ARBA" id="ARBA00000245"/>
    </source>
</evidence>
<evidence type="ECO:0000256" key="9">
    <source>
        <dbReference type="ARBA" id="ARBA00023180"/>
    </source>
</evidence>
<evidence type="ECO:0000256" key="8">
    <source>
        <dbReference type="ARBA" id="ARBA00023157"/>
    </source>
</evidence>
<dbReference type="OrthoDB" id="776994at2759"/>
<dbReference type="GO" id="GO:0004521">
    <property type="term" value="F:RNA endonuclease activity"/>
    <property type="evidence" value="ECO:0007669"/>
    <property type="project" value="UniProtKB-ARBA"/>
</dbReference>
<gene>
    <name evidence="11" type="ORF">Taro_039282</name>
</gene>
<keyword evidence="8" id="KW-1015">Disulfide bond</keyword>
<evidence type="ECO:0000256" key="10">
    <source>
        <dbReference type="SAM" id="SignalP"/>
    </source>
</evidence>
<evidence type="ECO:0000313" key="12">
    <source>
        <dbReference type="Proteomes" id="UP000652761"/>
    </source>
</evidence>
<evidence type="ECO:0000256" key="2">
    <source>
        <dbReference type="ARBA" id="ARBA00009547"/>
    </source>
</evidence>
<reference evidence="11" key="1">
    <citation type="submission" date="2017-07" db="EMBL/GenBank/DDBJ databases">
        <title>Taro Niue Genome Assembly and Annotation.</title>
        <authorList>
            <person name="Atibalentja N."/>
            <person name="Keating K."/>
            <person name="Fields C.J."/>
        </authorList>
    </citation>
    <scope>NUCLEOTIDE SEQUENCE</scope>
    <source>
        <strain evidence="11">Niue_2</strain>
        <tissue evidence="11">Leaf</tissue>
    </source>
</reference>
<feature type="chain" id="PRO_5032433434" description="Aspergillus nuclease S1" evidence="10">
    <location>
        <begin position="29"/>
        <end position="140"/>
    </location>
</feature>
<feature type="signal peptide" evidence="10">
    <location>
        <begin position="1"/>
        <end position="28"/>
    </location>
</feature>
<evidence type="ECO:0000256" key="5">
    <source>
        <dbReference type="ARBA" id="ARBA00022723"/>
    </source>
</evidence>
<name>A0A843WAA4_COLES</name>
<comment type="caution">
    <text evidence="11">The sequence shown here is derived from an EMBL/GenBank/DDBJ whole genome shotgun (WGS) entry which is preliminary data.</text>
</comment>
<dbReference type="GO" id="GO:0003676">
    <property type="term" value="F:nucleic acid binding"/>
    <property type="evidence" value="ECO:0007669"/>
    <property type="project" value="InterPro"/>
</dbReference>
<dbReference type="GO" id="GO:0046872">
    <property type="term" value="F:metal ion binding"/>
    <property type="evidence" value="ECO:0007669"/>
    <property type="project" value="UniProtKB-KW"/>
</dbReference>
<dbReference type="InterPro" id="IPR003154">
    <property type="entry name" value="S1/P1nuclease"/>
</dbReference>
<comment type="similarity">
    <text evidence="2">Belongs to the nuclease type I family.</text>
</comment>
<dbReference type="PANTHER" id="PTHR33146">
    <property type="entry name" value="ENDONUCLEASE 4"/>
    <property type="match status" value="1"/>
</dbReference>
<evidence type="ECO:0000256" key="4">
    <source>
        <dbReference type="ARBA" id="ARBA00022722"/>
    </source>
</evidence>
<keyword evidence="5" id="KW-0479">Metal-binding</keyword>
<dbReference type="EC" id="3.1.30.1" evidence="3"/>
<evidence type="ECO:0000256" key="6">
    <source>
        <dbReference type="ARBA" id="ARBA00022759"/>
    </source>
</evidence>